<protein>
    <submittedName>
        <fullName evidence="2">Uncharacterized protein</fullName>
    </submittedName>
</protein>
<comment type="caution">
    <text evidence="2">The sequence shown here is derived from an EMBL/GenBank/DDBJ whole genome shotgun (WGS) entry which is preliminary data.</text>
</comment>
<reference evidence="2" key="2">
    <citation type="journal article" date="2021" name="PeerJ">
        <title>Extensive microbial diversity within the chicken gut microbiome revealed by metagenomics and culture.</title>
        <authorList>
            <person name="Gilroy R."/>
            <person name="Ravi A."/>
            <person name="Getino M."/>
            <person name="Pursley I."/>
            <person name="Horton D.L."/>
            <person name="Alikhan N.F."/>
            <person name="Baker D."/>
            <person name="Gharbi K."/>
            <person name="Hall N."/>
            <person name="Watson M."/>
            <person name="Adriaenssens E.M."/>
            <person name="Foster-Nyarko E."/>
            <person name="Jarju S."/>
            <person name="Secka A."/>
            <person name="Antonio M."/>
            <person name="Oren A."/>
            <person name="Chaudhuri R.R."/>
            <person name="La Ragione R."/>
            <person name="Hildebrand F."/>
            <person name="Pallen M.J."/>
        </authorList>
    </citation>
    <scope>NUCLEOTIDE SEQUENCE</scope>
    <source>
        <strain evidence="2">CHK184-20233</strain>
    </source>
</reference>
<reference evidence="2" key="1">
    <citation type="submission" date="2020-10" db="EMBL/GenBank/DDBJ databases">
        <authorList>
            <person name="Gilroy R."/>
        </authorList>
    </citation>
    <scope>NUCLEOTIDE SEQUENCE</scope>
    <source>
        <strain evidence="2">CHK184-20233</strain>
    </source>
</reference>
<name>A0A9D1DUL4_9FIRM</name>
<evidence type="ECO:0000256" key="1">
    <source>
        <dbReference type="SAM" id="Phobius"/>
    </source>
</evidence>
<evidence type="ECO:0000313" key="3">
    <source>
        <dbReference type="Proteomes" id="UP000824232"/>
    </source>
</evidence>
<keyword evidence="1" id="KW-0472">Membrane</keyword>
<feature type="transmembrane region" description="Helical" evidence="1">
    <location>
        <begin position="6"/>
        <end position="24"/>
    </location>
</feature>
<organism evidence="2 3">
    <name type="scientific">Candidatus Onthousia excrementipullorum</name>
    <dbReference type="NCBI Taxonomy" id="2840884"/>
    <lineage>
        <taxon>Bacteria</taxon>
        <taxon>Bacillati</taxon>
        <taxon>Bacillota</taxon>
        <taxon>Bacilli</taxon>
        <taxon>Candidatus Onthousia</taxon>
    </lineage>
</organism>
<evidence type="ECO:0000313" key="2">
    <source>
        <dbReference type="EMBL" id="HIR59429.1"/>
    </source>
</evidence>
<dbReference type="AlphaFoldDB" id="A0A9D1DUL4"/>
<dbReference type="EMBL" id="DVHC01000054">
    <property type="protein sequence ID" value="HIR59429.1"/>
    <property type="molecule type" value="Genomic_DNA"/>
</dbReference>
<accession>A0A9D1DUL4</accession>
<dbReference type="Proteomes" id="UP000824232">
    <property type="component" value="Unassembled WGS sequence"/>
</dbReference>
<sequence length="127" mass="14716">MKKKIVILIIFIVIVIIILSIYIFNNTKEKERYKEIKEAFEKAVIWELDATGNSKKHCEENITKEITITADNLISNGYLKKEDMLDIDGKSYCDGYAKTFAADDCGIDYKIYIKCNGYKTNGYKDYK</sequence>
<keyword evidence="1" id="KW-1133">Transmembrane helix</keyword>
<keyword evidence="1" id="KW-0812">Transmembrane</keyword>
<proteinExistence type="predicted"/>
<gene>
    <name evidence="2" type="ORF">IAB38_05200</name>
</gene>